<dbReference type="Proteomes" id="UP000004290">
    <property type="component" value="Unassembled WGS sequence"/>
</dbReference>
<reference evidence="1 2" key="1">
    <citation type="submission" date="2010-07" db="EMBL/GenBank/DDBJ databases">
        <authorList>
            <person name="Muzny D."/>
            <person name="Qin X."/>
            <person name="Deng J."/>
            <person name="Jiang H."/>
            <person name="Liu Y."/>
            <person name="Qu J."/>
            <person name="Song X.-Z."/>
            <person name="Zhang L."/>
            <person name="Thornton R."/>
            <person name="Coyle M."/>
            <person name="Francisco L."/>
            <person name="Jackson L."/>
            <person name="Javaid M."/>
            <person name="Korchina V."/>
            <person name="Kovar C."/>
            <person name="Mata R."/>
            <person name="Mathew T."/>
            <person name="Ngo R."/>
            <person name="Nguyen L."/>
            <person name="Nguyen N."/>
            <person name="Okwuonu G."/>
            <person name="Ongeri F."/>
            <person name="Pham C."/>
            <person name="Simmons D."/>
            <person name="Wilczek-Boney K."/>
            <person name="Hale W."/>
            <person name="Jakkamsetti A."/>
            <person name="Pham P."/>
            <person name="Ruth R."/>
            <person name="San Lucas F."/>
            <person name="Warren J."/>
            <person name="Zhang J."/>
            <person name="Zhao Z."/>
            <person name="Zhou C."/>
            <person name="Zhu D."/>
            <person name="Lee S."/>
            <person name="Bess C."/>
            <person name="Blankenburg K."/>
            <person name="Forbes L."/>
            <person name="Fu Q."/>
            <person name="Gubbala S."/>
            <person name="Hirani K."/>
            <person name="Jayaseelan J.C."/>
            <person name="Lara F."/>
            <person name="Munidasa M."/>
            <person name="Palculict T."/>
            <person name="Patil S."/>
            <person name="Pu L.-L."/>
            <person name="Saada N."/>
            <person name="Tang L."/>
            <person name="Weissenberger G."/>
            <person name="Zhu Y."/>
            <person name="Hemphill L."/>
            <person name="Shang Y."/>
            <person name="Youmans B."/>
            <person name="Ayvaz T."/>
            <person name="Ross M."/>
            <person name="Santibanez J."/>
            <person name="Aqrawi P."/>
            <person name="Gross S."/>
            <person name="Joshi V."/>
            <person name="Fowler G."/>
            <person name="Nazareth L."/>
            <person name="Reid J."/>
            <person name="Worley K."/>
            <person name="Petrosino J."/>
            <person name="Highlander S."/>
            <person name="Gibbs R."/>
        </authorList>
    </citation>
    <scope>NUCLEOTIDE SEQUENCE [LARGE SCALE GENOMIC DNA]</scope>
    <source>
        <strain evidence="1 2">ATCC 700338</strain>
    </source>
</reference>
<evidence type="ECO:0000313" key="1">
    <source>
        <dbReference type="EMBL" id="EFM26858.1"/>
    </source>
</evidence>
<evidence type="ECO:0000313" key="2">
    <source>
        <dbReference type="Proteomes" id="UP000004290"/>
    </source>
</evidence>
<proteinExistence type="predicted"/>
<keyword evidence="2" id="KW-1185">Reference proteome</keyword>
<organism evidence="1 2">
    <name type="scientific">Streptococcus equinus ATCC 700338</name>
    <dbReference type="NCBI Taxonomy" id="864569"/>
    <lineage>
        <taxon>Bacteria</taxon>
        <taxon>Bacillati</taxon>
        <taxon>Bacillota</taxon>
        <taxon>Bacilli</taxon>
        <taxon>Lactobacillales</taxon>
        <taxon>Streptococcaceae</taxon>
        <taxon>Streptococcus</taxon>
    </lineage>
</organism>
<comment type="caution">
    <text evidence="1">The sequence shown here is derived from an EMBL/GenBank/DDBJ whole genome shotgun (WGS) entry which is preliminary data.</text>
</comment>
<dbReference type="HOGENOM" id="CLU_3030452_0_0_9"/>
<name>E0PFI1_STREI</name>
<dbReference type="AlphaFoldDB" id="E0PFI1"/>
<gene>
    <name evidence="1" type="ORF">HMPREF9319_1604</name>
</gene>
<protein>
    <submittedName>
        <fullName evidence="1">Uncharacterized protein</fullName>
    </submittedName>
</protein>
<sequence>MREKEAQIKSGTMVSTQSAVKWQSASSMTRRTVKERISRGLLKNDPLDMRGWCEN</sequence>
<accession>E0PFI1</accession>
<dbReference type="EMBL" id="AEEL01000021">
    <property type="protein sequence ID" value="EFM26858.1"/>
    <property type="molecule type" value="Genomic_DNA"/>
</dbReference>